<reference evidence="1 2" key="1">
    <citation type="submission" date="2018-10" db="EMBL/GenBank/DDBJ databases">
        <title>Butyricimonas faecalis sp. nov., isolated from human faeces and emended description of the genus Butyricimonas.</title>
        <authorList>
            <person name="Le Roy T."/>
            <person name="Van der Smissen P."/>
            <person name="Paquot A."/>
            <person name="Delzenne N."/>
            <person name="Muccioli G."/>
            <person name="Collet J.-F."/>
            <person name="Cani P.D."/>
        </authorList>
    </citation>
    <scope>NUCLEOTIDE SEQUENCE [LARGE SCALE GENOMIC DNA]</scope>
    <source>
        <strain evidence="1 2">H184</strain>
    </source>
</reference>
<dbReference type="KEGG" id="buy:D8S85_09860"/>
<protein>
    <submittedName>
        <fullName evidence="1">Uncharacterized protein</fullName>
    </submittedName>
</protein>
<dbReference type="Proteomes" id="UP000270673">
    <property type="component" value="Chromosome"/>
</dbReference>
<dbReference type="OrthoDB" id="1466422at2"/>
<dbReference type="AlphaFoldDB" id="A0A3Q9INU0"/>
<dbReference type="EMBL" id="CP032819">
    <property type="protein sequence ID" value="AZS29823.1"/>
    <property type="molecule type" value="Genomic_DNA"/>
</dbReference>
<keyword evidence="2" id="KW-1185">Reference proteome</keyword>
<evidence type="ECO:0000313" key="2">
    <source>
        <dbReference type="Proteomes" id="UP000270673"/>
    </source>
</evidence>
<gene>
    <name evidence="1" type="ORF">D8S85_09860</name>
</gene>
<dbReference type="RefSeq" id="WP_106480547.1">
    <property type="nucleotide sequence ID" value="NZ_CP032819.1"/>
</dbReference>
<accession>A0A3Q9INU0</accession>
<evidence type="ECO:0000313" key="1">
    <source>
        <dbReference type="EMBL" id="AZS29823.1"/>
    </source>
</evidence>
<organism evidence="1 2">
    <name type="scientific">Butyricimonas faecalis</name>
    <dbReference type="NCBI Taxonomy" id="2093856"/>
    <lineage>
        <taxon>Bacteria</taxon>
        <taxon>Pseudomonadati</taxon>
        <taxon>Bacteroidota</taxon>
        <taxon>Bacteroidia</taxon>
        <taxon>Bacteroidales</taxon>
        <taxon>Odoribacteraceae</taxon>
        <taxon>Butyricimonas</taxon>
    </lineage>
</organism>
<sequence>MKKIIIQILLAAAALYLGYMCYESVQNPIQFQKLKKQRYDRVIQKLKDIRTAQEAFKSIHGTYTSSFDTLINFVKYDSLKTIRSIGELTDDQLEEGMTEQDALKKGLIIRDTIRVAALEQLFSKNYPIDDLRYVPFTKKKHEFLMGTNMIWTDSGIEVPVFEARISNMVIFEDLFDEYEDAILEENGERIRLNKYPGLKVGSVQEANNNVGNWE</sequence>
<name>A0A3Q9INU0_9BACT</name>
<proteinExistence type="predicted"/>